<dbReference type="InterPro" id="IPR013325">
    <property type="entry name" value="RNA_pol_sigma_r2"/>
</dbReference>
<dbReference type="EMBL" id="SOCE01000003">
    <property type="protein sequence ID" value="TDU82589.1"/>
    <property type="molecule type" value="Genomic_DNA"/>
</dbReference>
<comment type="caution">
    <text evidence="8">The sequence shown here is derived from an EMBL/GenBank/DDBJ whole genome shotgun (WGS) entry which is preliminary data.</text>
</comment>
<evidence type="ECO:0000313" key="8">
    <source>
        <dbReference type="EMBL" id="TDU82589.1"/>
    </source>
</evidence>
<dbReference type="InterPro" id="IPR007627">
    <property type="entry name" value="RNA_pol_sigma70_r2"/>
</dbReference>
<protein>
    <submittedName>
        <fullName evidence="8">RNA polymerase sigma (SigV) subunit</fullName>
    </submittedName>
</protein>
<evidence type="ECO:0000256" key="5">
    <source>
        <dbReference type="ARBA" id="ARBA00023163"/>
    </source>
</evidence>
<keyword evidence="4" id="KW-0238">DNA-binding</keyword>
<dbReference type="SUPFAM" id="SSF88659">
    <property type="entry name" value="Sigma3 and sigma4 domains of RNA polymerase sigma factors"/>
    <property type="match status" value="1"/>
</dbReference>
<evidence type="ECO:0000313" key="9">
    <source>
        <dbReference type="Proteomes" id="UP000295151"/>
    </source>
</evidence>
<evidence type="ECO:0000259" key="6">
    <source>
        <dbReference type="Pfam" id="PF04542"/>
    </source>
</evidence>
<reference evidence="8 9" key="1">
    <citation type="submission" date="2019-03" db="EMBL/GenBank/DDBJ databases">
        <title>Genomic Encyclopedia of Type Strains, Phase III (KMG-III): the genomes of soil and plant-associated and newly described type strains.</title>
        <authorList>
            <person name="Whitman W."/>
        </authorList>
    </citation>
    <scope>NUCLEOTIDE SEQUENCE [LARGE SCALE GENOMIC DNA]</scope>
    <source>
        <strain evidence="8 9">VKM Ac-2575</strain>
    </source>
</reference>
<dbReference type="SUPFAM" id="SSF88946">
    <property type="entry name" value="Sigma2 domain of RNA polymerase sigma factors"/>
    <property type="match status" value="1"/>
</dbReference>
<dbReference type="AlphaFoldDB" id="A0A4R7SUW2"/>
<evidence type="ECO:0000256" key="1">
    <source>
        <dbReference type="ARBA" id="ARBA00010641"/>
    </source>
</evidence>
<dbReference type="InterPro" id="IPR039425">
    <property type="entry name" value="RNA_pol_sigma-70-like"/>
</dbReference>
<dbReference type="InterPro" id="IPR036388">
    <property type="entry name" value="WH-like_DNA-bd_sf"/>
</dbReference>
<dbReference type="GO" id="GO:0016987">
    <property type="term" value="F:sigma factor activity"/>
    <property type="evidence" value="ECO:0007669"/>
    <property type="project" value="UniProtKB-KW"/>
</dbReference>
<dbReference type="GO" id="GO:0006352">
    <property type="term" value="P:DNA-templated transcription initiation"/>
    <property type="evidence" value="ECO:0007669"/>
    <property type="project" value="InterPro"/>
</dbReference>
<dbReference type="Gene3D" id="1.10.1740.10">
    <property type="match status" value="1"/>
</dbReference>
<gene>
    <name evidence="8" type="ORF">EV138_7484</name>
</gene>
<dbReference type="PANTHER" id="PTHR43133">
    <property type="entry name" value="RNA POLYMERASE ECF-TYPE SIGMA FACTO"/>
    <property type="match status" value="1"/>
</dbReference>
<dbReference type="Gene3D" id="1.10.10.10">
    <property type="entry name" value="Winged helix-like DNA-binding domain superfamily/Winged helix DNA-binding domain"/>
    <property type="match status" value="1"/>
</dbReference>
<evidence type="ECO:0000259" key="7">
    <source>
        <dbReference type="Pfam" id="PF08281"/>
    </source>
</evidence>
<organism evidence="8 9">
    <name type="scientific">Kribbella voronezhensis</name>
    <dbReference type="NCBI Taxonomy" id="2512212"/>
    <lineage>
        <taxon>Bacteria</taxon>
        <taxon>Bacillati</taxon>
        <taxon>Actinomycetota</taxon>
        <taxon>Actinomycetes</taxon>
        <taxon>Propionibacteriales</taxon>
        <taxon>Kribbellaceae</taxon>
        <taxon>Kribbella</taxon>
    </lineage>
</organism>
<dbReference type="InterPro" id="IPR013324">
    <property type="entry name" value="RNA_pol_sigma_r3/r4-like"/>
</dbReference>
<evidence type="ECO:0000256" key="4">
    <source>
        <dbReference type="ARBA" id="ARBA00023125"/>
    </source>
</evidence>
<dbReference type="PANTHER" id="PTHR43133:SF50">
    <property type="entry name" value="ECF RNA POLYMERASE SIGMA FACTOR SIGM"/>
    <property type="match status" value="1"/>
</dbReference>
<name>A0A4R7SUW2_9ACTN</name>
<keyword evidence="3" id="KW-0731">Sigma factor</keyword>
<keyword evidence="2" id="KW-0805">Transcription regulation</keyword>
<comment type="similarity">
    <text evidence="1">Belongs to the sigma-70 factor family. ECF subfamily.</text>
</comment>
<dbReference type="InterPro" id="IPR014284">
    <property type="entry name" value="RNA_pol_sigma-70_dom"/>
</dbReference>
<proteinExistence type="inferred from homology"/>
<dbReference type="NCBIfam" id="TIGR02937">
    <property type="entry name" value="sigma70-ECF"/>
    <property type="match status" value="1"/>
</dbReference>
<dbReference type="Proteomes" id="UP000295151">
    <property type="component" value="Unassembled WGS sequence"/>
</dbReference>
<feature type="domain" description="RNA polymerase sigma-70 region 2" evidence="6">
    <location>
        <begin position="29"/>
        <end position="90"/>
    </location>
</feature>
<keyword evidence="9" id="KW-1185">Reference proteome</keyword>
<sequence length="183" mass="20757">MGWKKAWGLWMRGGDREAEFREYVLADRTRLMRTAMLLTAGDVHTAEDLVQTACTRVYVHWHRIRHEGAGPYAHRILVNAFLDERRRAGRHPEVVTAETFEPRLSEETDQVDTLAVRRALLDLAPRQRAVLVLRYFQDLDVASCARILECTEGTVKSQTAKALKRLKDLMAEDPAADPATGSS</sequence>
<evidence type="ECO:0000256" key="3">
    <source>
        <dbReference type="ARBA" id="ARBA00023082"/>
    </source>
</evidence>
<evidence type="ECO:0000256" key="2">
    <source>
        <dbReference type="ARBA" id="ARBA00023015"/>
    </source>
</evidence>
<dbReference type="InterPro" id="IPR013249">
    <property type="entry name" value="RNA_pol_sigma70_r4_t2"/>
</dbReference>
<feature type="domain" description="RNA polymerase sigma factor 70 region 4 type 2" evidence="7">
    <location>
        <begin position="114"/>
        <end position="166"/>
    </location>
</feature>
<dbReference type="Pfam" id="PF04542">
    <property type="entry name" value="Sigma70_r2"/>
    <property type="match status" value="1"/>
</dbReference>
<accession>A0A4R7SUW2</accession>
<dbReference type="Pfam" id="PF08281">
    <property type="entry name" value="Sigma70_r4_2"/>
    <property type="match status" value="1"/>
</dbReference>
<dbReference type="GO" id="GO:0003677">
    <property type="term" value="F:DNA binding"/>
    <property type="evidence" value="ECO:0007669"/>
    <property type="project" value="UniProtKB-KW"/>
</dbReference>
<keyword evidence="5" id="KW-0804">Transcription</keyword>
<dbReference type="CDD" id="cd06171">
    <property type="entry name" value="Sigma70_r4"/>
    <property type="match status" value="1"/>
</dbReference>